<gene>
    <name evidence="2" type="ORF">CSA56_11865</name>
</gene>
<dbReference type="Proteomes" id="UP000230821">
    <property type="component" value="Unassembled WGS sequence"/>
</dbReference>
<evidence type="ECO:0000256" key="1">
    <source>
        <dbReference type="SAM" id="SignalP"/>
    </source>
</evidence>
<protein>
    <recommendedName>
        <fullName evidence="4">PLAT domain-containing protein</fullName>
    </recommendedName>
</protein>
<comment type="caution">
    <text evidence="2">The sequence shown here is derived from an EMBL/GenBank/DDBJ whole genome shotgun (WGS) entry which is preliminary data.</text>
</comment>
<dbReference type="PROSITE" id="PS51257">
    <property type="entry name" value="PROKAR_LIPOPROTEIN"/>
    <property type="match status" value="1"/>
</dbReference>
<name>A0A2G6KDB1_9BACT</name>
<feature type="chain" id="PRO_5013915956" description="PLAT domain-containing protein" evidence="1">
    <location>
        <begin position="26"/>
        <end position="154"/>
    </location>
</feature>
<sequence length="154" mass="17739">MRPQYKKLYFLLLLLCLIVALTACEENTRQSTPILPGEIAVLTFDFDPDPVTQGYGNEFEFLVTLREVNGVGARLTSMKIEDFDNFEISRKKRDYDEQGIIDQFGTSYIEQFGTLRTRSNHTCSYCVKQTWRIRAEDDQGNHVEGTGTVELIQR</sequence>
<evidence type="ECO:0000313" key="3">
    <source>
        <dbReference type="Proteomes" id="UP000230821"/>
    </source>
</evidence>
<dbReference type="AlphaFoldDB" id="A0A2G6KDB1"/>
<organism evidence="2 3">
    <name type="scientific">candidate division KSB3 bacterium</name>
    <dbReference type="NCBI Taxonomy" id="2044937"/>
    <lineage>
        <taxon>Bacteria</taxon>
        <taxon>candidate division KSB3</taxon>
    </lineage>
</organism>
<keyword evidence="1" id="KW-0732">Signal</keyword>
<evidence type="ECO:0008006" key="4">
    <source>
        <dbReference type="Google" id="ProtNLM"/>
    </source>
</evidence>
<proteinExistence type="predicted"/>
<feature type="signal peptide" evidence="1">
    <location>
        <begin position="1"/>
        <end position="25"/>
    </location>
</feature>
<accession>A0A2G6KDB1</accession>
<reference evidence="2 3" key="1">
    <citation type="submission" date="2017-10" db="EMBL/GenBank/DDBJ databases">
        <title>Novel microbial diversity and functional potential in the marine mammal oral microbiome.</title>
        <authorList>
            <person name="Dudek N.K."/>
            <person name="Sun C.L."/>
            <person name="Burstein D."/>
            <person name="Kantor R.S."/>
            <person name="Aliaga Goltsman D.S."/>
            <person name="Bik E.M."/>
            <person name="Thomas B.C."/>
            <person name="Banfield J.F."/>
            <person name="Relman D.A."/>
        </authorList>
    </citation>
    <scope>NUCLEOTIDE SEQUENCE [LARGE SCALE GENOMIC DNA]</scope>
    <source>
        <strain evidence="2">DOLJORAL78_47_16</strain>
    </source>
</reference>
<dbReference type="EMBL" id="PDSK01000099">
    <property type="protein sequence ID" value="PIE33370.1"/>
    <property type="molecule type" value="Genomic_DNA"/>
</dbReference>
<evidence type="ECO:0000313" key="2">
    <source>
        <dbReference type="EMBL" id="PIE33370.1"/>
    </source>
</evidence>